<name>A0A0A2WEM1_9GAMM</name>
<reference evidence="2 3" key="1">
    <citation type="submission" date="2014-09" db="EMBL/GenBank/DDBJ databases">
        <title>Genome sequences of Lysobacter dokdonensis DS-58.</title>
        <authorList>
            <person name="Kim J.F."/>
            <person name="Kwak M.-J."/>
        </authorList>
    </citation>
    <scope>NUCLEOTIDE SEQUENCE [LARGE SCALE GENOMIC DNA]</scope>
    <source>
        <strain evidence="2 3">DS-58</strain>
    </source>
</reference>
<comment type="caution">
    <text evidence="2">The sequence shown here is derived from an EMBL/GenBank/DDBJ whole genome shotgun (WGS) entry which is preliminary data.</text>
</comment>
<dbReference type="Proteomes" id="UP000030518">
    <property type="component" value="Unassembled WGS sequence"/>
</dbReference>
<accession>A0A0A2WEM1</accession>
<dbReference type="EMBL" id="JRKJ01000021">
    <property type="protein sequence ID" value="KGQ18183.1"/>
    <property type="molecule type" value="Genomic_DNA"/>
</dbReference>
<protein>
    <submittedName>
        <fullName evidence="2">Uncharacterized protein</fullName>
    </submittedName>
</protein>
<evidence type="ECO:0000313" key="3">
    <source>
        <dbReference type="Proteomes" id="UP000030518"/>
    </source>
</evidence>
<sequence>MRTRCRRDALRIATSGLQAGLRARLLDRRNDPGLRAFPCDAQWRMRRPCRLTVAGAAPECDRDGSVTGFPFQPLDERPRVTSSGGECTRGAAGAEGPRVSRLRGRRARRRG</sequence>
<dbReference type="AlphaFoldDB" id="A0A0A2WEM1"/>
<proteinExistence type="predicted"/>
<evidence type="ECO:0000256" key="1">
    <source>
        <dbReference type="SAM" id="MobiDB-lite"/>
    </source>
</evidence>
<keyword evidence="3" id="KW-1185">Reference proteome</keyword>
<gene>
    <name evidence="2" type="ORF">LF41_1537</name>
</gene>
<dbReference type="PATRIC" id="fig|1300345.3.peg.2607"/>
<organism evidence="2 3">
    <name type="scientific">Lysobacter dokdonensis DS-58</name>
    <dbReference type="NCBI Taxonomy" id="1300345"/>
    <lineage>
        <taxon>Bacteria</taxon>
        <taxon>Pseudomonadati</taxon>
        <taxon>Pseudomonadota</taxon>
        <taxon>Gammaproteobacteria</taxon>
        <taxon>Lysobacterales</taxon>
        <taxon>Lysobacteraceae</taxon>
        <taxon>Noviluteimonas</taxon>
    </lineage>
</organism>
<feature type="compositionally biased region" description="Basic residues" evidence="1">
    <location>
        <begin position="100"/>
        <end position="111"/>
    </location>
</feature>
<evidence type="ECO:0000313" key="2">
    <source>
        <dbReference type="EMBL" id="KGQ18183.1"/>
    </source>
</evidence>
<feature type="region of interest" description="Disordered" evidence="1">
    <location>
        <begin position="67"/>
        <end position="111"/>
    </location>
</feature>